<proteinExistence type="predicted"/>
<evidence type="ECO:0000313" key="1">
    <source>
        <dbReference type="EMBL" id="RUQ66525.1"/>
    </source>
</evidence>
<accession>A0A433J3V0</accession>
<sequence length="157" mass="16416">MATTPANTVFLRVDPVDVLERFTAELDRLTADADTAMRDGRARDALLAAGAMQSLLAAWKDRLADALVQTRSKRVPPAVRAAARAAADRVLPALGGQMRALEARIKVHRVRQAAIGAALRAASNAAAGAPALSYGPGARYGARPSAPMTRHALAVTV</sequence>
<name>A0A433J3V0_9PROT</name>
<dbReference type="RefSeq" id="WP_127001932.1">
    <property type="nucleotide sequence ID" value="NZ_JBNPXW010000018.1"/>
</dbReference>
<evidence type="ECO:0000313" key="2">
    <source>
        <dbReference type="Proteomes" id="UP000280346"/>
    </source>
</evidence>
<protein>
    <recommendedName>
        <fullName evidence="3">Flagellar protein FlgN</fullName>
    </recommendedName>
</protein>
<dbReference type="OrthoDB" id="7306581at2"/>
<dbReference type="EMBL" id="RZIJ01000020">
    <property type="protein sequence ID" value="RUQ66525.1"/>
    <property type="molecule type" value="Genomic_DNA"/>
</dbReference>
<comment type="caution">
    <text evidence="1">The sequence shown here is derived from an EMBL/GenBank/DDBJ whole genome shotgun (WGS) entry which is preliminary data.</text>
</comment>
<reference evidence="1 2" key="1">
    <citation type="submission" date="2018-12" db="EMBL/GenBank/DDBJ databases">
        <authorList>
            <person name="Yang Y."/>
        </authorList>
    </citation>
    <scope>NUCLEOTIDE SEQUENCE [LARGE SCALE GENOMIC DNA]</scope>
    <source>
        <strain evidence="1 2">GSF71</strain>
    </source>
</reference>
<keyword evidence="2" id="KW-1185">Reference proteome</keyword>
<dbReference type="Proteomes" id="UP000280346">
    <property type="component" value="Unassembled WGS sequence"/>
</dbReference>
<evidence type="ECO:0008006" key="3">
    <source>
        <dbReference type="Google" id="ProtNLM"/>
    </source>
</evidence>
<organism evidence="1 2">
    <name type="scientific">Azospirillum doebereinerae</name>
    <dbReference type="NCBI Taxonomy" id="92933"/>
    <lineage>
        <taxon>Bacteria</taxon>
        <taxon>Pseudomonadati</taxon>
        <taxon>Pseudomonadota</taxon>
        <taxon>Alphaproteobacteria</taxon>
        <taxon>Rhodospirillales</taxon>
        <taxon>Azospirillaceae</taxon>
        <taxon>Azospirillum</taxon>
    </lineage>
</organism>
<dbReference type="AlphaFoldDB" id="A0A433J3V0"/>
<gene>
    <name evidence="1" type="ORF">EJ913_22085</name>
</gene>